<sequence>MSTTRRMVLGTAAAVPLLSQFTVTTPAAAADHTWGTVSDGWIEVRWTPRVGEQLDRFEAVVEAVAPARLVSDAHGTAVRFPLRSGSGDPSLADLRKATFGGSVAGGLAVRTRQGSFRVESLESVLRDGVTSGTWVVNGTDMGHRSVFRCNPAEGRLITEGVPPGRPMRVRIQEVPMRPTAELLEGFAATFGAPAFTADTVVAHVTAEALYTPPRG</sequence>
<keyword evidence="1" id="KW-0732">Signal</keyword>
<organism evidence="2 3">
    <name type="scientific">Streptomyces calidiresistens</name>
    <dbReference type="NCBI Taxonomy" id="1485586"/>
    <lineage>
        <taxon>Bacteria</taxon>
        <taxon>Bacillati</taxon>
        <taxon>Actinomycetota</taxon>
        <taxon>Actinomycetes</taxon>
        <taxon>Kitasatosporales</taxon>
        <taxon>Streptomycetaceae</taxon>
        <taxon>Streptomyces</taxon>
    </lineage>
</organism>
<dbReference type="Proteomes" id="UP000530234">
    <property type="component" value="Unassembled WGS sequence"/>
</dbReference>
<dbReference type="PROSITE" id="PS51318">
    <property type="entry name" value="TAT"/>
    <property type="match status" value="1"/>
</dbReference>
<reference evidence="3" key="1">
    <citation type="submission" date="2019-10" db="EMBL/GenBank/DDBJ databases">
        <title>Streptomyces sp. nov., a novel actinobacterium isolated from alkaline environment.</title>
        <authorList>
            <person name="Golinska P."/>
        </authorList>
    </citation>
    <scope>NUCLEOTIDE SEQUENCE [LARGE SCALE GENOMIC DNA]</scope>
    <source>
        <strain evidence="3">DSM 42108</strain>
    </source>
</reference>
<dbReference type="EMBL" id="VKHS01000035">
    <property type="protein sequence ID" value="MBB0228579.1"/>
    <property type="molecule type" value="Genomic_DNA"/>
</dbReference>
<accession>A0A7W3XVB5</accession>
<comment type="caution">
    <text evidence="2">The sequence shown here is derived from an EMBL/GenBank/DDBJ whole genome shotgun (WGS) entry which is preliminary data.</text>
</comment>
<evidence type="ECO:0008006" key="4">
    <source>
        <dbReference type="Google" id="ProtNLM"/>
    </source>
</evidence>
<dbReference type="InterPro" id="IPR006311">
    <property type="entry name" value="TAT_signal"/>
</dbReference>
<feature type="chain" id="PRO_5031523183" description="Htaa domain-containing protein" evidence="1">
    <location>
        <begin position="30"/>
        <end position="215"/>
    </location>
</feature>
<feature type="signal peptide" evidence="1">
    <location>
        <begin position="1"/>
        <end position="29"/>
    </location>
</feature>
<evidence type="ECO:0000313" key="3">
    <source>
        <dbReference type="Proteomes" id="UP000530234"/>
    </source>
</evidence>
<evidence type="ECO:0000313" key="2">
    <source>
        <dbReference type="EMBL" id="MBB0228579.1"/>
    </source>
</evidence>
<evidence type="ECO:0000256" key="1">
    <source>
        <dbReference type="SAM" id="SignalP"/>
    </source>
</evidence>
<dbReference type="AlphaFoldDB" id="A0A7W3XVB5"/>
<name>A0A7W3XVB5_9ACTN</name>
<proteinExistence type="predicted"/>
<keyword evidence="3" id="KW-1185">Reference proteome</keyword>
<protein>
    <recommendedName>
        <fullName evidence="4">Htaa domain-containing protein</fullName>
    </recommendedName>
</protein>
<gene>
    <name evidence="2" type="ORF">FOE67_03400</name>
</gene>